<comment type="similarity">
    <text evidence="2">Belongs to the SEC2 family.</text>
</comment>
<dbReference type="OrthoDB" id="5560525at2759"/>
<dbReference type="GeneTree" id="ENSGT00940000157998"/>
<dbReference type="AlphaFoldDB" id="A0A671Y7W1"/>
<feature type="compositionally biased region" description="Polar residues" evidence="4">
    <location>
        <begin position="1"/>
        <end position="11"/>
    </location>
</feature>
<dbReference type="CTD" id="117177"/>
<dbReference type="InterPro" id="IPR040351">
    <property type="entry name" value="RAB3IL/RAB3IP/Sec2"/>
</dbReference>
<evidence type="ECO:0000256" key="2">
    <source>
        <dbReference type="ARBA" id="ARBA00025794"/>
    </source>
</evidence>
<dbReference type="Pfam" id="PF25555">
    <property type="entry name" value="RAB3A-like_C"/>
    <property type="match status" value="1"/>
</dbReference>
<dbReference type="GeneID" id="115595391"/>
<dbReference type="RefSeq" id="XP_030295665.1">
    <property type="nucleotide sequence ID" value="XM_030439805.1"/>
</dbReference>
<dbReference type="GO" id="GO:0006887">
    <property type="term" value="P:exocytosis"/>
    <property type="evidence" value="ECO:0007669"/>
    <property type="project" value="TreeGrafter"/>
</dbReference>
<proteinExistence type="inferred from homology"/>
<feature type="compositionally biased region" description="Polar residues" evidence="4">
    <location>
        <begin position="245"/>
        <end position="261"/>
    </location>
</feature>
<feature type="domain" description="GDP/GTP exchange factor Sec2 N-terminal" evidence="5">
    <location>
        <begin position="129"/>
        <end position="214"/>
    </location>
</feature>
<feature type="compositionally biased region" description="Polar residues" evidence="4">
    <location>
        <begin position="22"/>
        <end position="34"/>
    </location>
</feature>
<reference evidence="6" key="2">
    <citation type="submission" date="2025-08" db="UniProtKB">
        <authorList>
            <consortium name="Ensembl"/>
        </authorList>
    </citation>
    <scope>IDENTIFICATION</scope>
</reference>
<dbReference type="InterPro" id="IPR009449">
    <property type="entry name" value="Sec2_N"/>
</dbReference>
<organism evidence="6 7">
    <name type="scientific">Sparus aurata</name>
    <name type="common">Gilthead sea bream</name>
    <dbReference type="NCBI Taxonomy" id="8175"/>
    <lineage>
        <taxon>Eukaryota</taxon>
        <taxon>Metazoa</taxon>
        <taxon>Chordata</taxon>
        <taxon>Craniata</taxon>
        <taxon>Vertebrata</taxon>
        <taxon>Euteleostomi</taxon>
        <taxon>Actinopterygii</taxon>
        <taxon>Neopterygii</taxon>
        <taxon>Teleostei</taxon>
        <taxon>Neoteleostei</taxon>
        <taxon>Acanthomorphata</taxon>
        <taxon>Eupercaria</taxon>
        <taxon>Spariformes</taxon>
        <taxon>Sparidae</taxon>
        <taxon>Sparus</taxon>
    </lineage>
</organism>
<dbReference type="Proteomes" id="UP000472265">
    <property type="component" value="Chromosome 14"/>
</dbReference>
<name>A0A671Y7W1_SPAAU</name>
<dbReference type="Pfam" id="PF06428">
    <property type="entry name" value="Sec2p"/>
    <property type="match status" value="1"/>
</dbReference>
<evidence type="ECO:0000256" key="3">
    <source>
        <dbReference type="SAM" id="Coils"/>
    </source>
</evidence>
<keyword evidence="1 3" id="KW-0175">Coiled coil</keyword>
<dbReference type="SUPFAM" id="SSF144284">
    <property type="entry name" value="Sec2 N-terminal region"/>
    <property type="match status" value="1"/>
</dbReference>
<evidence type="ECO:0000313" key="7">
    <source>
        <dbReference type="Proteomes" id="UP000472265"/>
    </source>
</evidence>
<reference evidence="6" key="3">
    <citation type="submission" date="2025-09" db="UniProtKB">
        <authorList>
            <consortium name="Ensembl"/>
        </authorList>
    </citation>
    <scope>IDENTIFICATION</scope>
</reference>
<protein>
    <submittedName>
        <fullName evidence="6">RAB3A interacting protein (rabin3)</fullName>
    </submittedName>
</protein>
<sequence length="442" mass="49225">MACSSGQSNAETLEGFHEVNLASPTTPDLQNQADQRPPARHSTPPAALYRTHSLGAPRPGRPTSLQADQLPTQPVYSTPRHSHNGSVPGQEAESAEGNFLSGEDGEECSALSDSLSRLRSPSVMEVREKGYERLKEELAKAQRELLLKDEECERLSKVRDQLGQELEELTASLFQEAHKMVREANVKQANAEKQLKEALGKIDVLQAEVQALKTLVLSSPTSPLGELPPSGGVKTPFRKGHSRNKSTSSAIMGTQPDPSATQPIVRECREVDSQLFSDFKAWKEEPTLDRSCCFLERVYREDIFPCLTFSKSELGSAILEAVEQNTLSVEPVGFQPLPVVKASAVECGGPNGRRAELVTKCALSGQTKTCKHRIKFGDSSNYYYVSPYCRYRITAVCNFFTYIRYIHQGLVKQQDAEQMFWEVMQLRREMSFAKLGYYKDQL</sequence>
<keyword evidence="7" id="KW-1185">Reference proteome</keyword>
<dbReference type="PANTHER" id="PTHR14430:SF2">
    <property type="entry name" value="RAB-3A-INTERACTING PROTEIN"/>
    <property type="match status" value="1"/>
</dbReference>
<evidence type="ECO:0000256" key="4">
    <source>
        <dbReference type="SAM" id="MobiDB-lite"/>
    </source>
</evidence>
<feature type="region of interest" description="Disordered" evidence="4">
    <location>
        <begin position="1"/>
        <end position="113"/>
    </location>
</feature>
<dbReference type="Ensembl" id="ENSSAUT00010062552.1">
    <property type="protein sequence ID" value="ENSSAUP00010059634.1"/>
    <property type="gene ID" value="ENSSAUG00010024207.1"/>
</dbReference>
<dbReference type="GO" id="GO:0005085">
    <property type="term" value="F:guanyl-nucleotide exchange factor activity"/>
    <property type="evidence" value="ECO:0007669"/>
    <property type="project" value="InterPro"/>
</dbReference>
<evidence type="ECO:0000256" key="1">
    <source>
        <dbReference type="ARBA" id="ARBA00023054"/>
    </source>
</evidence>
<feature type="compositionally biased region" description="Polar residues" evidence="4">
    <location>
        <begin position="63"/>
        <end position="76"/>
    </location>
</feature>
<evidence type="ECO:0000313" key="6">
    <source>
        <dbReference type="Ensembl" id="ENSSAUP00010059634.1"/>
    </source>
</evidence>
<reference evidence="6" key="1">
    <citation type="submission" date="2021-04" db="EMBL/GenBank/DDBJ databases">
        <authorList>
            <consortium name="Wellcome Sanger Institute Data Sharing"/>
        </authorList>
    </citation>
    <scope>NUCLEOTIDE SEQUENCE [LARGE SCALE GENOMIC DNA]</scope>
</reference>
<feature type="region of interest" description="Disordered" evidence="4">
    <location>
        <begin position="223"/>
        <end position="261"/>
    </location>
</feature>
<evidence type="ECO:0000259" key="5">
    <source>
        <dbReference type="Pfam" id="PF06428"/>
    </source>
</evidence>
<dbReference type="GO" id="GO:0070319">
    <property type="term" value="C:Golgi to plasma membrane transport vesicle"/>
    <property type="evidence" value="ECO:0007669"/>
    <property type="project" value="TreeGrafter"/>
</dbReference>
<dbReference type="Gene3D" id="1.20.5.4880">
    <property type="match status" value="1"/>
</dbReference>
<gene>
    <name evidence="6" type="primary">rab3ip</name>
</gene>
<accession>A0A671Y7W1</accession>
<dbReference type="PANTHER" id="PTHR14430">
    <property type="entry name" value="RABIN3-RELATED"/>
    <property type="match status" value="1"/>
</dbReference>
<feature type="coiled-coil region" evidence="3">
    <location>
        <begin position="124"/>
        <end position="215"/>
    </location>
</feature>
<dbReference type="RefSeq" id="XP_030295664.1">
    <property type="nucleotide sequence ID" value="XM_030439804.1"/>
</dbReference>